<gene>
    <name evidence="1" type="ORF">DCAR_0311923</name>
</gene>
<evidence type="ECO:0000313" key="1">
    <source>
        <dbReference type="EMBL" id="WOG92649.1"/>
    </source>
</evidence>
<dbReference type="PANTHER" id="PTHR47169">
    <property type="entry name" value="OS01G0541250 PROTEIN"/>
    <property type="match status" value="1"/>
</dbReference>
<evidence type="ECO:0000313" key="2">
    <source>
        <dbReference type="Proteomes" id="UP000077755"/>
    </source>
</evidence>
<reference evidence="1" key="2">
    <citation type="submission" date="2022-03" db="EMBL/GenBank/DDBJ databases">
        <title>Draft title - Genomic analysis of global carrot germplasm unveils the trajectory of domestication and the origin of high carotenoid orange carrot.</title>
        <authorList>
            <person name="Iorizzo M."/>
            <person name="Ellison S."/>
            <person name="Senalik D."/>
            <person name="Macko-Podgorni A."/>
            <person name="Grzebelus D."/>
            <person name="Bostan H."/>
            <person name="Rolling W."/>
            <person name="Curaba J."/>
            <person name="Simon P."/>
        </authorList>
    </citation>
    <scope>NUCLEOTIDE SEQUENCE</scope>
    <source>
        <tissue evidence="1">Leaf</tissue>
    </source>
</reference>
<organism evidence="1 2">
    <name type="scientific">Daucus carota subsp. sativus</name>
    <name type="common">Carrot</name>
    <dbReference type="NCBI Taxonomy" id="79200"/>
    <lineage>
        <taxon>Eukaryota</taxon>
        <taxon>Viridiplantae</taxon>
        <taxon>Streptophyta</taxon>
        <taxon>Embryophyta</taxon>
        <taxon>Tracheophyta</taxon>
        <taxon>Spermatophyta</taxon>
        <taxon>Magnoliopsida</taxon>
        <taxon>eudicotyledons</taxon>
        <taxon>Gunneridae</taxon>
        <taxon>Pentapetalae</taxon>
        <taxon>asterids</taxon>
        <taxon>campanulids</taxon>
        <taxon>Apiales</taxon>
        <taxon>Apiaceae</taxon>
        <taxon>Apioideae</taxon>
        <taxon>Scandiceae</taxon>
        <taxon>Daucinae</taxon>
        <taxon>Daucus</taxon>
        <taxon>Daucus sect. Daucus</taxon>
    </lineage>
</organism>
<keyword evidence="2" id="KW-1185">Reference proteome</keyword>
<sequence>MNVSTWIIYRNLQSGDVRWHTNSTKPFLTEENKKNRLQFCLSMLDKESLQDLKFADRFNIVHIDEKWFDLSKKTETYYMLTDEEEPHRTCKSKSFITKVMFLVAVAREIGIYPFVTKEPAKQSSVNRVAETLETKAMTSVKRDTIRSFFTQKVLLDIRAKWPREDIDKPILIIQQDNVKTHVDTNDVEFCQVAQQDGFDIRLMYQPPNSPDMNVLDLGIFRALQSLRYKRAARTVVDIVRGVEETFEAYPIDKLNRIFLTLQLCMRETMKVKGVNNYQLPHINKDALQRQGILPIQIRCNIVNQVLH</sequence>
<dbReference type="GO" id="GO:0003676">
    <property type="term" value="F:nucleic acid binding"/>
    <property type="evidence" value="ECO:0007669"/>
    <property type="project" value="InterPro"/>
</dbReference>
<proteinExistence type="predicted"/>
<name>A0AAF0WNW5_DAUCS</name>
<accession>A0AAF0WNW5</accession>
<dbReference type="Proteomes" id="UP000077755">
    <property type="component" value="Chromosome 3"/>
</dbReference>
<dbReference type="PANTHER" id="PTHR47169:SF2">
    <property type="entry name" value="OS01G0541250 PROTEIN"/>
    <property type="match status" value="1"/>
</dbReference>
<protein>
    <recommendedName>
        <fullName evidence="3">Transposase</fullName>
    </recommendedName>
</protein>
<dbReference type="InterPro" id="IPR036397">
    <property type="entry name" value="RNaseH_sf"/>
</dbReference>
<dbReference type="Gene3D" id="3.30.420.10">
    <property type="entry name" value="Ribonuclease H-like superfamily/Ribonuclease H"/>
    <property type="match status" value="1"/>
</dbReference>
<dbReference type="EMBL" id="CP093345">
    <property type="protein sequence ID" value="WOG92649.1"/>
    <property type="molecule type" value="Genomic_DNA"/>
</dbReference>
<evidence type="ECO:0008006" key="3">
    <source>
        <dbReference type="Google" id="ProtNLM"/>
    </source>
</evidence>
<reference evidence="1" key="1">
    <citation type="journal article" date="2016" name="Nat. Genet.">
        <title>A high-quality carrot genome assembly provides new insights into carotenoid accumulation and asterid genome evolution.</title>
        <authorList>
            <person name="Iorizzo M."/>
            <person name="Ellison S."/>
            <person name="Senalik D."/>
            <person name="Zeng P."/>
            <person name="Satapoomin P."/>
            <person name="Huang J."/>
            <person name="Bowman M."/>
            <person name="Iovene M."/>
            <person name="Sanseverino W."/>
            <person name="Cavagnaro P."/>
            <person name="Yildiz M."/>
            <person name="Macko-Podgorni A."/>
            <person name="Moranska E."/>
            <person name="Grzebelus E."/>
            <person name="Grzebelus D."/>
            <person name="Ashrafi H."/>
            <person name="Zheng Z."/>
            <person name="Cheng S."/>
            <person name="Spooner D."/>
            <person name="Van Deynze A."/>
            <person name="Simon P."/>
        </authorList>
    </citation>
    <scope>NUCLEOTIDE SEQUENCE</scope>
    <source>
        <tissue evidence="1">Leaf</tissue>
    </source>
</reference>
<dbReference type="AlphaFoldDB" id="A0AAF0WNW5"/>